<keyword evidence="5" id="KW-1185">Reference proteome</keyword>
<dbReference type="Pfam" id="PF19956">
    <property type="entry name" value="EAD2"/>
    <property type="match status" value="1"/>
</dbReference>
<feature type="domain" description="Effector-associated" evidence="2">
    <location>
        <begin position="20"/>
        <end position="96"/>
    </location>
</feature>
<gene>
    <name evidence="4" type="ORF">H1D33_20930</name>
</gene>
<dbReference type="RefSeq" id="WP_181568334.1">
    <property type="nucleotide sequence ID" value="NZ_CP059322.2"/>
</dbReference>
<name>A0A7L6B1P9_9ACTN</name>
<evidence type="ECO:0000259" key="3">
    <source>
        <dbReference type="Pfam" id="PF20028"/>
    </source>
</evidence>
<feature type="domain" description="vWA-MoxR associated protein middle region 0" evidence="1">
    <location>
        <begin position="106"/>
        <end position="208"/>
    </location>
</feature>
<feature type="domain" description="vWA-MoxR associated protein C-terminal" evidence="3">
    <location>
        <begin position="238"/>
        <end position="477"/>
    </location>
</feature>
<reference evidence="5" key="1">
    <citation type="submission" date="2020-07" db="EMBL/GenBank/DDBJ databases">
        <title>A new Micromonospora strain with potent antibiotic activity isolated from the microbiome of a mid-Atlantic deep-sea sponge.</title>
        <authorList>
            <person name="Back C.R."/>
            <person name="Stennett H.L."/>
            <person name="Williams S.E."/>
            <person name="Wang L."/>
            <person name="Ojeda Gomez J."/>
            <person name="Abdulle O.M."/>
            <person name="Duffy T."/>
            <person name="Hendry K.R."/>
            <person name="Powell D."/>
            <person name="Stach J.E."/>
            <person name="Essex-Lopresti A.E."/>
            <person name="Willis C.L."/>
            <person name="Curnow P."/>
            <person name="Race P.R."/>
        </authorList>
    </citation>
    <scope>NUCLEOTIDE SEQUENCE [LARGE SCALE GENOMIC DNA]</scope>
    <source>
        <strain evidence="5">28ISP2-46</strain>
    </source>
</reference>
<evidence type="ECO:0000313" key="4">
    <source>
        <dbReference type="EMBL" id="QLQ35806.1"/>
    </source>
</evidence>
<dbReference type="KEGG" id="mfeu:H1D33_20930"/>
<protein>
    <submittedName>
        <fullName evidence="4">Uncharacterized protein</fullName>
    </submittedName>
</protein>
<dbReference type="InterPro" id="IPR045431">
    <property type="entry name" value="EAD2"/>
</dbReference>
<dbReference type="InterPro" id="IPR045450">
    <property type="entry name" value="VMAP_C"/>
</dbReference>
<dbReference type="EMBL" id="CP059322">
    <property type="protein sequence ID" value="QLQ35806.1"/>
    <property type="molecule type" value="Genomic_DNA"/>
</dbReference>
<evidence type="ECO:0000259" key="2">
    <source>
        <dbReference type="Pfam" id="PF19956"/>
    </source>
</evidence>
<evidence type="ECO:0000313" key="5">
    <source>
        <dbReference type="Proteomes" id="UP000510844"/>
    </source>
</evidence>
<dbReference type="InterPro" id="IPR045555">
    <property type="entry name" value="VMAP-M0"/>
</dbReference>
<proteinExistence type="predicted"/>
<dbReference type="Pfam" id="PF20028">
    <property type="entry name" value="VMAP-C"/>
    <property type="match status" value="1"/>
</dbReference>
<dbReference type="AlphaFoldDB" id="A0A7L6B1P9"/>
<reference evidence="4 5" key="2">
    <citation type="journal article" date="2021" name="Mar. Drugs">
        <title>A New Micromonospora Strain with Antibiotic Activity Isolated from the Microbiome of a Mid-Atlantic Deep-Sea Sponge.</title>
        <authorList>
            <person name="Back C.R."/>
            <person name="Stennett H.L."/>
            <person name="Williams S.E."/>
            <person name="Wang L."/>
            <person name="Ojeda Gomez J."/>
            <person name="Abdulle O.M."/>
            <person name="Duffy T."/>
            <person name="Neal C."/>
            <person name="Mantell J."/>
            <person name="Jepson M.A."/>
            <person name="Hendry K.R."/>
            <person name="Powell D."/>
            <person name="Stach J.E.M."/>
            <person name="Essex-Lopresti A.E."/>
            <person name="Willis C.L."/>
            <person name="Curnow P."/>
            <person name="Race P.R."/>
        </authorList>
    </citation>
    <scope>NUCLEOTIDE SEQUENCE [LARGE SCALE GENOMIC DNA]</scope>
    <source>
        <strain evidence="4 5">28ISP2-46</strain>
    </source>
</reference>
<dbReference type="Pfam" id="PF19916">
    <property type="entry name" value="VMAP-M0"/>
    <property type="match status" value="1"/>
</dbReference>
<accession>A0A7L6B1P9</accession>
<evidence type="ECO:0000259" key="1">
    <source>
        <dbReference type="Pfam" id="PF19916"/>
    </source>
</evidence>
<organism evidence="4 5">
    <name type="scientific">Micromonospora robiginosa</name>
    <dbReference type="NCBI Taxonomy" id="2749844"/>
    <lineage>
        <taxon>Bacteria</taxon>
        <taxon>Bacillati</taxon>
        <taxon>Actinomycetota</taxon>
        <taxon>Actinomycetes</taxon>
        <taxon>Micromonosporales</taxon>
        <taxon>Micromonosporaceae</taxon>
        <taxon>Micromonospora</taxon>
    </lineage>
</organism>
<sequence>MTQLPSPGAAQRRRVEEELVDLLSGMRLLQEPDSRRLMVGRLRERLAQHGVNDYANPRDQSIEVARVCLDDLAALIGVVALFEPAAAQLGPLHRLRYEVDLFEVLAAEDWTELRPALTAHRPESLGWLYQRATDHKTATPPSWCVTAWDVFVYLSGQNDPPRGLPPNMLFLVLLEHEVDTETARVIRHRNRRRASLLELTADLDRRRAQVNAGDQTPEPYVYLVVQVEPDLAPGSAGYTVSHYRQWQGAQGWHSRRHGQLTDVAYAELEATVERIVHQMEIEWSDRRADVAVELVLPVELLNEDVAWWRKEPASVHLEQKVLAMDYPVVVRSLNRLRQPEWHRAWRRRWEHLQAEPAHSRLFRSRPDGSAYLTRLEAELTADPRWSTLLLSAPPTPSNPLGFKEVMTALRAGLPVIVWHRTRPSDTEFWEEIRDMTADGRIARLPVHARRARLDALALEPHADRHSGRHLVVLWDDPERTPELHRPDDRPGRSS</sequence>
<dbReference type="Proteomes" id="UP000510844">
    <property type="component" value="Chromosome"/>
</dbReference>